<keyword evidence="3" id="KW-0238">DNA-binding</keyword>
<reference evidence="7" key="1">
    <citation type="journal article" date="2011" name="Environ. Microbiol.">
        <title>Genomic insights into the metabolic potential of the polycyclic aromatic hydrocarbon degrading sulfate-reducing Deltaproteobacterium N47.</title>
        <authorList>
            <person name="Bergmann F."/>
            <person name="Selesi D."/>
            <person name="Weinmaier T."/>
            <person name="Tischler P."/>
            <person name="Rattei T."/>
            <person name="Meckenstock R.U."/>
        </authorList>
    </citation>
    <scope>NUCLEOTIDE SEQUENCE</scope>
</reference>
<dbReference type="GO" id="GO:0006313">
    <property type="term" value="P:DNA transposition"/>
    <property type="evidence" value="ECO:0007669"/>
    <property type="project" value="InterPro"/>
</dbReference>
<evidence type="ECO:0000256" key="3">
    <source>
        <dbReference type="ARBA" id="ARBA00023125"/>
    </source>
</evidence>
<dbReference type="InterPro" id="IPR012337">
    <property type="entry name" value="RNaseH-like_sf"/>
</dbReference>
<keyword evidence="4" id="KW-0233">DNA recombination</keyword>
<dbReference type="GO" id="GO:0004803">
    <property type="term" value="F:transposase activity"/>
    <property type="evidence" value="ECO:0007669"/>
    <property type="project" value="InterPro"/>
</dbReference>
<dbReference type="PANTHER" id="PTHR33258">
    <property type="entry name" value="TRANSPOSASE INSL FOR INSERTION SEQUENCE ELEMENT IS186A-RELATED"/>
    <property type="match status" value="1"/>
</dbReference>
<evidence type="ECO:0000256" key="5">
    <source>
        <dbReference type="SAM" id="Phobius"/>
    </source>
</evidence>
<evidence type="ECO:0000256" key="1">
    <source>
        <dbReference type="ARBA" id="ARBA00010075"/>
    </source>
</evidence>
<dbReference type="InterPro" id="IPR002559">
    <property type="entry name" value="Transposase_11"/>
</dbReference>
<dbReference type="InterPro" id="IPR047952">
    <property type="entry name" value="Transpos_IS4"/>
</dbReference>
<feature type="transmembrane region" description="Helical" evidence="5">
    <location>
        <begin position="317"/>
        <end position="336"/>
    </location>
</feature>
<dbReference type="PANTHER" id="PTHR33258:SF1">
    <property type="entry name" value="TRANSPOSASE INSL FOR INSERTION SEQUENCE ELEMENT IS186A-RELATED"/>
    <property type="match status" value="1"/>
</dbReference>
<evidence type="ECO:0000313" key="7">
    <source>
        <dbReference type="EMBL" id="CBX26766.1"/>
    </source>
</evidence>
<accession>E1Y872</accession>
<keyword evidence="2" id="KW-0815">Transposition</keyword>
<protein>
    <recommendedName>
        <fullName evidence="6">Transposase IS4-like domain-containing protein</fullName>
    </recommendedName>
</protein>
<gene>
    <name evidence="7" type="ORF">N47_A07950</name>
</gene>
<keyword evidence="5" id="KW-0472">Membrane</keyword>
<evidence type="ECO:0000256" key="2">
    <source>
        <dbReference type="ARBA" id="ARBA00022578"/>
    </source>
</evidence>
<dbReference type="GO" id="GO:0003677">
    <property type="term" value="F:DNA binding"/>
    <property type="evidence" value="ECO:0007669"/>
    <property type="project" value="UniProtKB-KW"/>
</dbReference>
<feature type="domain" description="Transposase IS4-like" evidence="6">
    <location>
        <begin position="128"/>
        <end position="332"/>
    </location>
</feature>
<organism evidence="7">
    <name type="scientific">uncultured Desulfobacterium sp</name>
    <dbReference type="NCBI Taxonomy" id="201089"/>
    <lineage>
        <taxon>Bacteria</taxon>
        <taxon>Pseudomonadati</taxon>
        <taxon>Thermodesulfobacteriota</taxon>
        <taxon>Desulfobacteria</taxon>
        <taxon>Desulfobacterales</taxon>
        <taxon>Desulfobacteriaceae</taxon>
        <taxon>Desulfobacterium</taxon>
        <taxon>environmental samples</taxon>
    </lineage>
</organism>
<dbReference type="Pfam" id="PF01609">
    <property type="entry name" value="DDE_Tnp_1"/>
    <property type="match status" value="1"/>
</dbReference>
<dbReference type="EMBL" id="FR695864">
    <property type="protein sequence ID" value="CBX26766.1"/>
    <property type="molecule type" value="Genomic_DNA"/>
</dbReference>
<sequence length="384" mass="44466">MRAFNIPKKKFNTSSYTRFVKPLQKIFHSIPLLESRGYRPLKMTFEDQLHALIFFHLQEHESARDLIQHLKEDDFAKECIAPSGGISRSSFSEIINSRGLKQLEYVFQSLCTQAQNVLPSKHSDLGELVSIDGSLIDAVLSMYWADYRKGAKKAKGHFGFDINRKIPLKIYLTEGNGAERPFVRSILSEGQTGIMDRGYQSHKNFDLLQDENKHFVCRIKTKTTKTILEEHTVDPNSYIFYDAMVLLGTPGVNQTQKPVRVVGYNIAGVKYFVATDRYDLTAEQIATVYKLRWDIETFFKWWKKHLKVYHLIARSTYGLMVQIFAGLITYLLMAIYCHEQFKEPVSIKRIRQLRNNIQNELRACGKNTQSDNRIVKEQTLYAKT</sequence>
<dbReference type="NCBIfam" id="NF033592">
    <property type="entry name" value="transpos_IS4_1"/>
    <property type="match status" value="1"/>
</dbReference>
<dbReference type="SUPFAM" id="SSF53098">
    <property type="entry name" value="Ribonuclease H-like"/>
    <property type="match status" value="1"/>
</dbReference>
<dbReference type="AlphaFoldDB" id="E1Y872"/>
<proteinExistence type="inferred from homology"/>
<evidence type="ECO:0000259" key="6">
    <source>
        <dbReference type="Pfam" id="PF01609"/>
    </source>
</evidence>
<name>E1Y872_9BACT</name>
<comment type="similarity">
    <text evidence="1">Belongs to the transposase 11 family.</text>
</comment>
<keyword evidence="5" id="KW-0812">Transmembrane</keyword>
<keyword evidence="5" id="KW-1133">Transmembrane helix</keyword>
<evidence type="ECO:0000256" key="4">
    <source>
        <dbReference type="ARBA" id="ARBA00023172"/>
    </source>
</evidence>